<feature type="domain" description="Response regulatory" evidence="7">
    <location>
        <begin position="41"/>
        <end position="157"/>
    </location>
</feature>
<dbReference type="SMART" id="SM00448">
    <property type="entry name" value="REC"/>
    <property type="match status" value="1"/>
</dbReference>
<accession>M5RUE5</accession>
<organism evidence="8 9">
    <name type="scientific">Rhodopirellula maiorica SM1</name>
    <dbReference type="NCBI Taxonomy" id="1265738"/>
    <lineage>
        <taxon>Bacteria</taxon>
        <taxon>Pseudomonadati</taxon>
        <taxon>Planctomycetota</taxon>
        <taxon>Planctomycetia</taxon>
        <taxon>Pirellulales</taxon>
        <taxon>Pirellulaceae</taxon>
        <taxon>Novipirellula</taxon>
    </lineage>
</organism>
<evidence type="ECO:0000256" key="1">
    <source>
        <dbReference type="ARBA" id="ARBA00000085"/>
    </source>
</evidence>
<dbReference type="GO" id="GO:0000155">
    <property type="term" value="F:phosphorelay sensor kinase activity"/>
    <property type="evidence" value="ECO:0007669"/>
    <property type="project" value="InterPro"/>
</dbReference>
<dbReference type="PROSITE" id="PS50109">
    <property type="entry name" value="HIS_KIN"/>
    <property type="match status" value="1"/>
</dbReference>
<gene>
    <name evidence="8" type="ORF">RMSM_00152</name>
</gene>
<dbReference type="Gene3D" id="3.30.565.10">
    <property type="entry name" value="Histidine kinase-like ATPase, C-terminal domain"/>
    <property type="match status" value="1"/>
</dbReference>
<dbReference type="Gene3D" id="3.40.50.2300">
    <property type="match status" value="1"/>
</dbReference>
<dbReference type="InterPro" id="IPR011006">
    <property type="entry name" value="CheY-like_superfamily"/>
</dbReference>
<evidence type="ECO:0000259" key="6">
    <source>
        <dbReference type="PROSITE" id="PS50109"/>
    </source>
</evidence>
<comment type="catalytic activity">
    <reaction evidence="1">
        <text>ATP + protein L-histidine = ADP + protein N-phospho-L-histidine.</text>
        <dbReference type="EC" id="2.7.13.3"/>
    </reaction>
</comment>
<dbReference type="SMART" id="SM00388">
    <property type="entry name" value="HisKA"/>
    <property type="match status" value="1"/>
</dbReference>
<dbReference type="CDD" id="cd00082">
    <property type="entry name" value="HisKA"/>
    <property type="match status" value="1"/>
</dbReference>
<dbReference type="PANTHER" id="PTHR43547">
    <property type="entry name" value="TWO-COMPONENT HISTIDINE KINASE"/>
    <property type="match status" value="1"/>
</dbReference>
<dbReference type="PANTHER" id="PTHR43547:SF2">
    <property type="entry name" value="HYBRID SIGNAL TRANSDUCTION HISTIDINE KINASE C"/>
    <property type="match status" value="1"/>
</dbReference>
<keyword evidence="9" id="KW-1185">Reference proteome</keyword>
<sequence>MKASTHYRIGIEFDGIEFDRIEFGRIVVARRSVDRIIFSMKVLVAEDSSVSRMLLVSHLRRWNYTVVEAVDGEQAWHKFQEESFSLVLTDWIMPNMDGLDLIRRIRSSKHAGYCYLILLTSKSEKEDLVTAMESGADDFLVKPCDQEELRVRLREGERIIRLEQELAEQNRQLRETQAALVESEKLASLGHLAAGMAHEINNPIAFVTNNLAVLRRDLSDIVRLVDKYEEIRPFIQGAPPELVQQLAEIQEDCDIAWLREHLPQLLQSSTEGLSRVRDIIVNLRDFARLDQASEDQLNLRVAIESTLQMLSLQIEEKQIQVQTQLDSDATIQCRPDKIHQVIYNIVLNAIQANEMGAVLKVRLESDADWNHIEVQDYGCGMDAQTKNSVFEPFFTTKPVGTGTGLGMAVSYAVVRDHGGSITIESELGQGTTVHVKLPRGDQGTG</sequence>
<proteinExistence type="predicted"/>
<evidence type="ECO:0000256" key="5">
    <source>
        <dbReference type="SAM" id="Coils"/>
    </source>
</evidence>
<dbReference type="CDD" id="cd17546">
    <property type="entry name" value="REC_hyHK_CKI1_RcsC-like"/>
    <property type="match status" value="1"/>
</dbReference>
<feature type="domain" description="Histidine kinase" evidence="6">
    <location>
        <begin position="195"/>
        <end position="441"/>
    </location>
</feature>
<dbReference type="AlphaFoldDB" id="M5RUE5"/>
<evidence type="ECO:0000313" key="9">
    <source>
        <dbReference type="Proteomes" id="UP000011991"/>
    </source>
</evidence>
<dbReference type="InterPro" id="IPR004358">
    <property type="entry name" value="Sig_transdc_His_kin-like_C"/>
</dbReference>
<dbReference type="EMBL" id="ANOG01000020">
    <property type="protein sequence ID" value="EMI22915.1"/>
    <property type="molecule type" value="Genomic_DNA"/>
</dbReference>
<evidence type="ECO:0000259" key="7">
    <source>
        <dbReference type="PROSITE" id="PS50110"/>
    </source>
</evidence>
<dbReference type="InterPro" id="IPR036097">
    <property type="entry name" value="HisK_dim/P_sf"/>
</dbReference>
<protein>
    <recommendedName>
        <fullName evidence="2">histidine kinase</fullName>
        <ecNumber evidence="2">2.7.13.3</ecNumber>
    </recommendedName>
</protein>
<dbReference type="SUPFAM" id="SSF47384">
    <property type="entry name" value="Homodimeric domain of signal transducing histidine kinase"/>
    <property type="match status" value="1"/>
</dbReference>
<keyword evidence="3 4" id="KW-0597">Phosphoprotein</keyword>
<dbReference type="Proteomes" id="UP000011991">
    <property type="component" value="Unassembled WGS sequence"/>
</dbReference>
<dbReference type="InterPro" id="IPR001789">
    <property type="entry name" value="Sig_transdc_resp-reg_receiver"/>
</dbReference>
<dbReference type="SMART" id="SM00387">
    <property type="entry name" value="HATPase_c"/>
    <property type="match status" value="1"/>
</dbReference>
<dbReference type="PATRIC" id="fig|1265738.3.peg.160"/>
<dbReference type="SUPFAM" id="SSF52172">
    <property type="entry name" value="CheY-like"/>
    <property type="match status" value="1"/>
</dbReference>
<evidence type="ECO:0000256" key="2">
    <source>
        <dbReference type="ARBA" id="ARBA00012438"/>
    </source>
</evidence>
<evidence type="ECO:0000256" key="4">
    <source>
        <dbReference type="PROSITE-ProRule" id="PRU00169"/>
    </source>
</evidence>
<dbReference type="PRINTS" id="PR00344">
    <property type="entry name" value="BCTRLSENSOR"/>
</dbReference>
<dbReference type="InterPro" id="IPR036890">
    <property type="entry name" value="HATPase_C_sf"/>
</dbReference>
<dbReference type="Gene3D" id="1.10.287.130">
    <property type="match status" value="1"/>
</dbReference>
<evidence type="ECO:0000313" key="8">
    <source>
        <dbReference type="EMBL" id="EMI22915.1"/>
    </source>
</evidence>
<comment type="caution">
    <text evidence="8">The sequence shown here is derived from an EMBL/GenBank/DDBJ whole genome shotgun (WGS) entry which is preliminary data.</text>
</comment>
<dbReference type="Pfam" id="PF00072">
    <property type="entry name" value="Response_reg"/>
    <property type="match status" value="1"/>
</dbReference>
<dbReference type="SUPFAM" id="SSF55874">
    <property type="entry name" value="ATPase domain of HSP90 chaperone/DNA topoisomerase II/histidine kinase"/>
    <property type="match status" value="1"/>
</dbReference>
<name>M5RUE5_9BACT</name>
<evidence type="ECO:0000256" key="3">
    <source>
        <dbReference type="ARBA" id="ARBA00022553"/>
    </source>
</evidence>
<dbReference type="InterPro" id="IPR003594">
    <property type="entry name" value="HATPase_dom"/>
</dbReference>
<dbReference type="InterPro" id="IPR005467">
    <property type="entry name" value="His_kinase_dom"/>
</dbReference>
<reference evidence="8 9" key="1">
    <citation type="journal article" date="2013" name="Mar. Genomics">
        <title>Expression of sulfatases in Rhodopirellula baltica and the diversity of sulfatases in the genus Rhodopirellula.</title>
        <authorList>
            <person name="Wegner C.E."/>
            <person name="Richter-Heitmann T."/>
            <person name="Klindworth A."/>
            <person name="Klockow C."/>
            <person name="Richter M."/>
            <person name="Achstetter T."/>
            <person name="Glockner F.O."/>
            <person name="Harder J."/>
        </authorList>
    </citation>
    <scope>NUCLEOTIDE SEQUENCE [LARGE SCALE GENOMIC DNA]</scope>
    <source>
        <strain evidence="8 9">SM1</strain>
    </source>
</reference>
<dbReference type="PROSITE" id="PS50110">
    <property type="entry name" value="RESPONSE_REGULATORY"/>
    <property type="match status" value="1"/>
</dbReference>
<keyword evidence="5" id="KW-0175">Coiled coil</keyword>
<dbReference type="EC" id="2.7.13.3" evidence="2"/>
<dbReference type="InterPro" id="IPR003661">
    <property type="entry name" value="HisK_dim/P_dom"/>
</dbReference>
<feature type="coiled-coil region" evidence="5">
    <location>
        <begin position="152"/>
        <end position="186"/>
    </location>
</feature>
<dbReference type="Pfam" id="PF02518">
    <property type="entry name" value="HATPase_c"/>
    <property type="match status" value="1"/>
</dbReference>
<keyword evidence="8" id="KW-0808">Transferase</keyword>
<keyword evidence="8" id="KW-0418">Kinase</keyword>
<feature type="modified residue" description="4-aspartylphosphate" evidence="4">
    <location>
        <position position="90"/>
    </location>
</feature>